<protein>
    <submittedName>
        <fullName evidence="2">Uncharacterized protein</fullName>
    </submittedName>
</protein>
<keyword evidence="3" id="KW-1185">Reference proteome</keyword>
<accession>A0ABQ8GHW1</accession>
<evidence type="ECO:0000256" key="1">
    <source>
        <dbReference type="SAM" id="MobiDB-lite"/>
    </source>
</evidence>
<feature type="region of interest" description="Disordered" evidence="1">
    <location>
        <begin position="62"/>
        <end position="83"/>
    </location>
</feature>
<proteinExistence type="predicted"/>
<sequence length="232" mass="26449">MIDVIPLSRLLRTHRVLDPPPRTSVRFGLSICRKGDHDSMLELLLHRQTIFAPCRQASFAREEETTPVVRPGRSSGRLSRHNQYSSRSTAAIYDWPERMLPNSLLHPSIRDPSITGRLCGMQDNPPPTACMFSSPRNHCSTTQQVFSDKLYRHDHPETNQVSACCRPRDILNDFGRHNLLGATSPHVHHCVFMFSFSHNLSSSRLPSTTPSFAIILIYLLLTSRLRYRSQGY</sequence>
<gene>
    <name evidence="2" type="ORF">B0J12DRAFT_441670</name>
</gene>
<name>A0ABQ8GHW1_9PEZI</name>
<evidence type="ECO:0000313" key="2">
    <source>
        <dbReference type="EMBL" id="KAH7056054.1"/>
    </source>
</evidence>
<reference evidence="2 3" key="1">
    <citation type="journal article" date="2021" name="Nat. Commun.">
        <title>Genetic determinants of endophytism in the Arabidopsis root mycobiome.</title>
        <authorList>
            <person name="Mesny F."/>
            <person name="Miyauchi S."/>
            <person name="Thiergart T."/>
            <person name="Pickel B."/>
            <person name="Atanasova L."/>
            <person name="Karlsson M."/>
            <person name="Huettel B."/>
            <person name="Barry K.W."/>
            <person name="Haridas S."/>
            <person name="Chen C."/>
            <person name="Bauer D."/>
            <person name="Andreopoulos W."/>
            <person name="Pangilinan J."/>
            <person name="LaButti K."/>
            <person name="Riley R."/>
            <person name="Lipzen A."/>
            <person name="Clum A."/>
            <person name="Drula E."/>
            <person name="Henrissat B."/>
            <person name="Kohler A."/>
            <person name="Grigoriev I.V."/>
            <person name="Martin F.M."/>
            <person name="Hacquard S."/>
        </authorList>
    </citation>
    <scope>NUCLEOTIDE SEQUENCE [LARGE SCALE GENOMIC DNA]</scope>
    <source>
        <strain evidence="2 3">MPI-SDFR-AT-0080</strain>
    </source>
</reference>
<dbReference type="EMBL" id="JAGTJR010000008">
    <property type="protein sequence ID" value="KAH7056054.1"/>
    <property type="molecule type" value="Genomic_DNA"/>
</dbReference>
<dbReference type="Proteomes" id="UP000774617">
    <property type="component" value="Unassembled WGS sequence"/>
</dbReference>
<comment type="caution">
    <text evidence="2">The sequence shown here is derived from an EMBL/GenBank/DDBJ whole genome shotgun (WGS) entry which is preliminary data.</text>
</comment>
<evidence type="ECO:0000313" key="3">
    <source>
        <dbReference type="Proteomes" id="UP000774617"/>
    </source>
</evidence>
<organism evidence="2 3">
    <name type="scientific">Macrophomina phaseolina</name>
    <dbReference type="NCBI Taxonomy" id="35725"/>
    <lineage>
        <taxon>Eukaryota</taxon>
        <taxon>Fungi</taxon>
        <taxon>Dikarya</taxon>
        <taxon>Ascomycota</taxon>
        <taxon>Pezizomycotina</taxon>
        <taxon>Dothideomycetes</taxon>
        <taxon>Dothideomycetes incertae sedis</taxon>
        <taxon>Botryosphaeriales</taxon>
        <taxon>Botryosphaeriaceae</taxon>
        <taxon>Macrophomina</taxon>
    </lineage>
</organism>